<reference evidence="3" key="1">
    <citation type="journal article" date="2019" name="Int. J. Syst. Evol. Microbiol.">
        <title>The Global Catalogue of Microorganisms (GCM) 10K type strain sequencing project: providing services to taxonomists for standard genome sequencing and annotation.</title>
        <authorList>
            <consortium name="The Broad Institute Genomics Platform"/>
            <consortium name="The Broad Institute Genome Sequencing Center for Infectious Disease"/>
            <person name="Wu L."/>
            <person name="Ma J."/>
        </authorList>
    </citation>
    <scope>NUCLEOTIDE SEQUENCE [LARGE SCALE GENOMIC DNA]</scope>
    <source>
        <strain evidence="3">JCM 18055</strain>
    </source>
</reference>
<comment type="caution">
    <text evidence="2">The sequence shown here is derived from an EMBL/GenBank/DDBJ whole genome shotgun (WGS) entry which is preliminary data.</text>
</comment>
<dbReference type="Gene3D" id="1.10.8.1060">
    <property type="entry name" value="Corynebacterium glutamicum thioredoxin-dependent arsenate reductase, N-terminal domain"/>
    <property type="match status" value="1"/>
</dbReference>
<proteinExistence type="predicted"/>
<sequence>MTLTALPLTSAPVPPVRVPSTRVPAPRVPVAEYDAVSPAIARLAREFAGKMSPRAVARVVRACRADLSGVPAGAVPELLERLARQRLLDVLAERAEQPGA</sequence>
<feature type="region of interest" description="Disordered" evidence="1">
    <location>
        <begin position="1"/>
        <end position="22"/>
    </location>
</feature>
<dbReference type="EMBL" id="BAABIC010000004">
    <property type="protein sequence ID" value="GAA4682162.1"/>
    <property type="molecule type" value="Genomic_DNA"/>
</dbReference>
<dbReference type="Proteomes" id="UP001500325">
    <property type="component" value="Unassembled WGS sequence"/>
</dbReference>
<gene>
    <name evidence="2" type="ORF">GCM10023215_15100</name>
</gene>
<name>A0ABP8W666_9PSEU</name>
<organism evidence="2 3">
    <name type="scientific">Pseudonocardia yuanmonensis</name>
    <dbReference type="NCBI Taxonomy" id="1095914"/>
    <lineage>
        <taxon>Bacteria</taxon>
        <taxon>Bacillati</taxon>
        <taxon>Actinomycetota</taxon>
        <taxon>Actinomycetes</taxon>
        <taxon>Pseudonocardiales</taxon>
        <taxon>Pseudonocardiaceae</taxon>
        <taxon>Pseudonocardia</taxon>
    </lineage>
</organism>
<dbReference type="RefSeq" id="WP_345379302.1">
    <property type="nucleotide sequence ID" value="NZ_BAABIC010000004.1"/>
</dbReference>
<keyword evidence="3" id="KW-1185">Reference proteome</keyword>
<evidence type="ECO:0000313" key="3">
    <source>
        <dbReference type="Proteomes" id="UP001500325"/>
    </source>
</evidence>
<evidence type="ECO:0000313" key="2">
    <source>
        <dbReference type="EMBL" id="GAA4682162.1"/>
    </source>
</evidence>
<accession>A0ABP8W666</accession>
<evidence type="ECO:0000256" key="1">
    <source>
        <dbReference type="SAM" id="MobiDB-lite"/>
    </source>
</evidence>
<protein>
    <submittedName>
        <fullName evidence="2">Uncharacterized protein</fullName>
    </submittedName>
</protein>